<evidence type="ECO:0000256" key="4">
    <source>
        <dbReference type="ARBA" id="ARBA00022737"/>
    </source>
</evidence>
<proteinExistence type="predicted"/>
<feature type="domain" description="RING-type" evidence="10">
    <location>
        <begin position="30"/>
        <end position="247"/>
    </location>
</feature>
<dbReference type="Gene3D" id="1.20.120.1750">
    <property type="match status" value="1"/>
</dbReference>
<evidence type="ECO:0000256" key="5">
    <source>
        <dbReference type="ARBA" id="ARBA00022771"/>
    </source>
</evidence>
<dbReference type="InterPro" id="IPR013083">
    <property type="entry name" value="Znf_RING/FYVE/PHD"/>
</dbReference>
<comment type="pathway">
    <text evidence="1">Protein modification; protein ubiquitination.</text>
</comment>
<keyword evidence="7" id="KW-0862">Zinc</keyword>
<evidence type="ECO:0000256" key="7">
    <source>
        <dbReference type="ARBA" id="ARBA00022833"/>
    </source>
</evidence>
<evidence type="ECO:0000256" key="3">
    <source>
        <dbReference type="ARBA" id="ARBA00022723"/>
    </source>
</evidence>
<sequence>MKALQEQRKFEEESRRLEKERRDLAAFAQVTFTCGICFDVLPEEDLALIERCSHKFCRECLQGYTLSKIHDRRFPIVCPTCMSDSKAHPDPGIVEQNLVEQMNIPQKDYQVLEEMMLSQYCIPLHCSQCSRTSFVDREEYQEENKVACPLPGCTHAWCKHCNQSINNGGPEHSCDGTNELAALMQEKGWKTCPGCKTNILKTDGCNHMTCPSPGCNMHFCYLCGGSIVQSALPREISNAIGAHYRVCRLFEEVPDRGVPP</sequence>
<dbReference type="Pfam" id="PF13639">
    <property type="entry name" value="zf-RING_2"/>
    <property type="match status" value="1"/>
</dbReference>
<evidence type="ECO:0000256" key="2">
    <source>
        <dbReference type="ARBA" id="ARBA00022679"/>
    </source>
</evidence>
<keyword evidence="5 8" id="KW-0863">Zinc-finger</keyword>
<dbReference type="InterPro" id="IPR044066">
    <property type="entry name" value="TRIAD_supradom"/>
</dbReference>
<dbReference type="InterPro" id="IPR001841">
    <property type="entry name" value="Znf_RING"/>
</dbReference>
<dbReference type="SUPFAM" id="SSF57850">
    <property type="entry name" value="RING/U-box"/>
    <property type="match status" value="2"/>
</dbReference>
<gene>
    <name evidence="11" type="ORF">GYMLUDRAFT_175290</name>
</gene>
<evidence type="ECO:0000256" key="6">
    <source>
        <dbReference type="ARBA" id="ARBA00022786"/>
    </source>
</evidence>
<dbReference type="AlphaFoldDB" id="A0A0D0AYA2"/>
<keyword evidence="4" id="KW-0677">Repeat</keyword>
<organism evidence="11 12">
    <name type="scientific">Collybiopsis luxurians FD-317 M1</name>
    <dbReference type="NCBI Taxonomy" id="944289"/>
    <lineage>
        <taxon>Eukaryota</taxon>
        <taxon>Fungi</taxon>
        <taxon>Dikarya</taxon>
        <taxon>Basidiomycota</taxon>
        <taxon>Agaricomycotina</taxon>
        <taxon>Agaricomycetes</taxon>
        <taxon>Agaricomycetidae</taxon>
        <taxon>Agaricales</taxon>
        <taxon>Marasmiineae</taxon>
        <taxon>Omphalotaceae</taxon>
        <taxon>Collybiopsis</taxon>
        <taxon>Collybiopsis luxurians</taxon>
    </lineage>
</organism>
<evidence type="ECO:0000313" key="11">
    <source>
        <dbReference type="EMBL" id="KIK55620.1"/>
    </source>
</evidence>
<reference evidence="11 12" key="1">
    <citation type="submission" date="2014-04" db="EMBL/GenBank/DDBJ databases">
        <title>Evolutionary Origins and Diversification of the Mycorrhizal Mutualists.</title>
        <authorList>
            <consortium name="DOE Joint Genome Institute"/>
            <consortium name="Mycorrhizal Genomics Consortium"/>
            <person name="Kohler A."/>
            <person name="Kuo A."/>
            <person name="Nagy L.G."/>
            <person name="Floudas D."/>
            <person name="Copeland A."/>
            <person name="Barry K.W."/>
            <person name="Cichocki N."/>
            <person name="Veneault-Fourrey C."/>
            <person name="LaButti K."/>
            <person name="Lindquist E.A."/>
            <person name="Lipzen A."/>
            <person name="Lundell T."/>
            <person name="Morin E."/>
            <person name="Murat C."/>
            <person name="Riley R."/>
            <person name="Ohm R."/>
            <person name="Sun H."/>
            <person name="Tunlid A."/>
            <person name="Henrissat B."/>
            <person name="Grigoriev I.V."/>
            <person name="Hibbett D.S."/>
            <person name="Martin F."/>
        </authorList>
    </citation>
    <scope>NUCLEOTIDE SEQUENCE [LARGE SCALE GENOMIC DNA]</scope>
    <source>
        <strain evidence="11 12">FD-317 M1</strain>
    </source>
</reference>
<dbReference type="Gene3D" id="3.30.40.10">
    <property type="entry name" value="Zinc/RING finger domain, C3HC4 (zinc finger)"/>
    <property type="match status" value="1"/>
</dbReference>
<dbReference type="PROSITE" id="PS51873">
    <property type="entry name" value="TRIAD"/>
    <property type="match status" value="1"/>
</dbReference>
<dbReference type="SMART" id="SM00184">
    <property type="entry name" value="RING"/>
    <property type="match status" value="2"/>
</dbReference>
<name>A0A0D0AYA2_9AGAR</name>
<keyword evidence="2" id="KW-0808">Transferase</keyword>
<dbReference type="Pfam" id="PF22191">
    <property type="entry name" value="IBR_1"/>
    <property type="match status" value="1"/>
</dbReference>
<dbReference type="PROSITE" id="PS00518">
    <property type="entry name" value="ZF_RING_1"/>
    <property type="match status" value="1"/>
</dbReference>
<keyword evidence="6" id="KW-0833">Ubl conjugation pathway</keyword>
<dbReference type="InterPro" id="IPR051628">
    <property type="entry name" value="LUBAC_E3_Ligases"/>
</dbReference>
<evidence type="ECO:0008006" key="13">
    <source>
        <dbReference type="Google" id="ProtNLM"/>
    </source>
</evidence>
<evidence type="ECO:0000256" key="8">
    <source>
        <dbReference type="PROSITE-ProRule" id="PRU00175"/>
    </source>
</evidence>
<evidence type="ECO:0000259" key="10">
    <source>
        <dbReference type="PROSITE" id="PS51873"/>
    </source>
</evidence>
<dbReference type="GO" id="GO:0016740">
    <property type="term" value="F:transferase activity"/>
    <property type="evidence" value="ECO:0007669"/>
    <property type="project" value="UniProtKB-KW"/>
</dbReference>
<evidence type="ECO:0000313" key="12">
    <source>
        <dbReference type="Proteomes" id="UP000053593"/>
    </source>
</evidence>
<dbReference type="EMBL" id="KN834804">
    <property type="protein sequence ID" value="KIK55620.1"/>
    <property type="molecule type" value="Genomic_DNA"/>
</dbReference>
<dbReference type="Proteomes" id="UP000053593">
    <property type="component" value="Unassembled WGS sequence"/>
</dbReference>
<dbReference type="HOGENOM" id="CLU_022048_2_0_1"/>
<dbReference type="PANTHER" id="PTHR22770">
    <property type="entry name" value="UBIQUITIN CONJUGATING ENZYME 7 INTERACTING PROTEIN-RELATED"/>
    <property type="match status" value="1"/>
</dbReference>
<keyword evidence="3" id="KW-0479">Metal-binding</keyword>
<dbReference type="OrthoDB" id="1431934at2759"/>
<evidence type="ECO:0000256" key="1">
    <source>
        <dbReference type="ARBA" id="ARBA00004906"/>
    </source>
</evidence>
<feature type="domain" description="RING-type" evidence="9">
    <location>
        <begin position="34"/>
        <end position="81"/>
    </location>
</feature>
<accession>A0A0D0AYA2</accession>
<dbReference type="GO" id="GO:0008270">
    <property type="term" value="F:zinc ion binding"/>
    <property type="evidence" value="ECO:0007669"/>
    <property type="project" value="UniProtKB-KW"/>
</dbReference>
<protein>
    <recommendedName>
        <fullName evidence="13">RING-type domain-containing protein</fullName>
    </recommendedName>
</protein>
<evidence type="ECO:0000259" key="9">
    <source>
        <dbReference type="PROSITE" id="PS50089"/>
    </source>
</evidence>
<dbReference type="InterPro" id="IPR017907">
    <property type="entry name" value="Znf_RING_CS"/>
</dbReference>
<dbReference type="PROSITE" id="PS50089">
    <property type="entry name" value="ZF_RING_2"/>
    <property type="match status" value="1"/>
</dbReference>
<keyword evidence="12" id="KW-1185">Reference proteome</keyword>